<dbReference type="Pfam" id="PF00291">
    <property type="entry name" value="PALP"/>
    <property type="match status" value="1"/>
</dbReference>
<evidence type="ECO:0000256" key="1">
    <source>
        <dbReference type="ARBA" id="ARBA00001933"/>
    </source>
</evidence>
<accession>A0ABV9Z0B8</accession>
<evidence type="ECO:0000313" key="5">
    <source>
        <dbReference type="Proteomes" id="UP001595796"/>
    </source>
</evidence>
<dbReference type="InterPro" id="IPR001926">
    <property type="entry name" value="TrpB-like_PALP"/>
</dbReference>
<dbReference type="InterPro" id="IPR036052">
    <property type="entry name" value="TrpB-like_PALP_sf"/>
</dbReference>
<comment type="caution">
    <text evidence="4">The sequence shown here is derived from an EMBL/GenBank/DDBJ whole genome shotgun (WGS) entry which is preliminary data.</text>
</comment>
<dbReference type="RefSeq" id="WP_114956679.1">
    <property type="nucleotide sequence ID" value="NZ_JBHSJF010000006.1"/>
</dbReference>
<dbReference type="PANTHER" id="PTHR43050">
    <property type="entry name" value="SERINE / THREONINE RACEMASE FAMILY MEMBER"/>
    <property type="match status" value="1"/>
</dbReference>
<dbReference type="SUPFAM" id="SSF53686">
    <property type="entry name" value="Tryptophan synthase beta subunit-like PLP-dependent enzymes"/>
    <property type="match status" value="1"/>
</dbReference>
<name>A0ABV9Z0B8_9HYPH</name>
<dbReference type="PANTHER" id="PTHR43050:SF1">
    <property type="entry name" value="SERINE RACEMASE"/>
    <property type="match status" value="1"/>
</dbReference>
<gene>
    <name evidence="4" type="ORF">ACFPFW_07685</name>
</gene>
<comment type="cofactor">
    <cofactor evidence="1">
        <name>pyridoxal 5'-phosphate</name>
        <dbReference type="ChEBI" id="CHEBI:597326"/>
    </cofactor>
</comment>
<reference evidence="5" key="1">
    <citation type="journal article" date="2019" name="Int. J. Syst. Evol. Microbiol.">
        <title>The Global Catalogue of Microorganisms (GCM) 10K type strain sequencing project: providing services to taxonomists for standard genome sequencing and annotation.</title>
        <authorList>
            <consortium name="The Broad Institute Genomics Platform"/>
            <consortium name="The Broad Institute Genome Sequencing Center for Infectious Disease"/>
            <person name="Wu L."/>
            <person name="Ma J."/>
        </authorList>
    </citation>
    <scope>NUCLEOTIDE SEQUENCE [LARGE SCALE GENOMIC DNA]</scope>
    <source>
        <strain evidence="5">CGMCC 1.16444</strain>
    </source>
</reference>
<evidence type="ECO:0000313" key="4">
    <source>
        <dbReference type="EMBL" id="MFC5067897.1"/>
    </source>
</evidence>
<keyword evidence="2" id="KW-0663">Pyridoxal phosphate</keyword>
<dbReference type="CDD" id="cd01562">
    <property type="entry name" value="Thr-dehyd"/>
    <property type="match status" value="1"/>
</dbReference>
<feature type="domain" description="Tryptophan synthase beta chain-like PALP" evidence="3">
    <location>
        <begin position="24"/>
        <end position="315"/>
    </location>
</feature>
<evidence type="ECO:0000256" key="2">
    <source>
        <dbReference type="ARBA" id="ARBA00022898"/>
    </source>
</evidence>
<evidence type="ECO:0000259" key="3">
    <source>
        <dbReference type="Pfam" id="PF00291"/>
    </source>
</evidence>
<proteinExistence type="predicted"/>
<dbReference type="Proteomes" id="UP001595796">
    <property type="component" value="Unassembled WGS sequence"/>
</dbReference>
<protein>
    <submittedName>
        <fullName evidence="4">Threonine/serine dehydratase</fullName>
    </submittedName>
</protein>
<organism evidence="4 5">
    <name type="scientific">Flaviflagellibacter deserti</name>
    <dbReference type="NCBI Taxonomy" id="2267266"/>
    <lineage>
        <taxon>Bacteria</taxon>
        <taxon>Pseudomonadati</taxon>
        <taxon>Pseudomonadota</taxon>
        <taxon>Alphaproteobacteria</taxon>
        <taxon>Hyphomicrobiales</taxon>
        <taxon>Flaviflagellibacter</taxon>
    </lineage>
</organism>
<dbReference type="EMBL" id="JBHSJF010000006">
    <property type="protein sequence ID" value="MFC5067897.1"/>
    <property type="molecule type" value="Genomic_DNA"/>
</dbReference>
<sequence length="331" mass="34562">MTTDSSLAIGISDVEAAAARIKGHAVHTPLLNNARLDERLGAKVFLKAENLQHIGAFKFRGAYNTLAALDPDVRARGVVAWSSGNHAQAVAYAAALFGTKAVIVMPADAPQAKIENTKRLGAEVRLYDRWTESREGIGLAIAEERGCVVVPPYDHPHVIAGQGTTGLEMIEQAAELSTTFDDVLVPASGGGLVAGVSTAFAGKSPGTKVWGVEPQDFNDTGRSFESGRLETVDPDARSICDALLTQTPGKLTFPINRRNLAGMLAVTDDEALTAVAFTFNALKLVVEPGGSVGLAALLAGKLDVAGKTVGVVLSGGNIDAPMLARALDQNR</sequence>
<dbReference type="Gene3D" id="3.40.50.1100">
    <property type="match status" value="2"/>
</dbReference>
<keyword evidence="5" id="KW-1185">Reference proteome</keyword>